<dbReference type="PROSITE" id="PS00041">
    <property type="entry name" value="HTH_ARAC_FAMILY_1"/>
    <property type="match status" value="1"/>
</dbReference>
<proteinExistence type="predicted"/>
<feature type="domain" description="HTH araC/xylS-type" evidence="5">
    <location>
        <begin position="702"/>
        <end position="801"/>
    </location>
</feature>
<dbReference type="InterPro" id="IPR009057">
    <property type="entry name" value="Homeodomain-like_sf"/>
</dbReference>
<dbReference type="PANTHER" id="PTHR43280">
    <property type="entry name" value="ARAC-FAMILY TRANSCRIPTIONAL REGULATOR"/>
    <property type="match status" value="1"/>
</dbReference>
<keyword evidence="4" id="KW-0472">Membrane</keyword>
<evidence type="ECO:0000256" key="3">
    <source>
        <dbReference type="ARBA" id="ARBA00023163"/>
    </source>
</evidence>
<dbReference type="SUPFAM" id="SSF46689">
    <property type="entry name" value="Homeodomain-like"/>
    <property type="match status" value="1"/>
</dbReference>
<dbReference type="InterPro" id="IPR018062">
    <property type="entry name" value="HTH_AraC-typ_CS"/>
</dbReference>
<evidence type="ECO:0000256" key="1">
    <source>
        <dbReference type="ARBA" id="ARBA00023015"/>
    </source>
</evidence>
<gene>
    <name evidence="6" type="ORF">JFN88_05170</name>
</gene>
<dbReference type="PROSITE" id="PS01124">
    <property type="entry name" value="HTH_ARAC_FAMILY_2"/>
    <property type="match status" value="1"/>
</dbReference>
<keyword evidence="4" id="KW-0812">Transmembrane</keyword>
<feature type="transmembrane region" description="Helical" evidence="4">
    <location>
        <begin position="31"/>
        <end position="53"/>
    </location>
</feature>
<evidence type="ECO:0000313" key="6">
    <source>
        <dbReference type="EMBL" id="MBJ6360711.1"/>
    </source>
</evidence>
<dbReference type="PANTHER" id="PTHR43280:SF10">
    <property type="entry name" value="REGULATORY PROTEIN POCR"/>
    <property type="match status" value="1"/>
</dbReference>
<dbReference type="GO" id="GO:0043565">
    <property type="term" value="F:sequence-specific DNA binding"/>
    <property type="evidence" value="ECO:0007669"/>
    <property type="project" value="InterPro"/>
</dbReference>
<protein>
    <submittedName>
        <fullName evidence="6">Helix-turn-helix domain-containing protein</fullName>
    </submittedName>
</protein>
<keyword evidence="4" id="KW-1133">Transmembrane helix</keyword>
<organism evidence="6 7">
    <name type="scientific">Paenibacillus roseus</name>
    <dbReference type="NCBI Taxonomy" id="2798579"/>
    <lineage>
        <taxon>Bacteria</taxon>
        <taxon>Bacillati</taxon>
        <taxon>Bacillota</taxon>
        <taxon>Bacilli</taxon>
        <taxon>Bacillales</taxon>
        <taxon>Paenibacillaceae</taxon>
        <taxon>Paenibacillus</taxon>
    </lineage>
</organism>
<keyword evidence="3" id="KW-0804">Transcription</keyword>
<keyword evidence="1" id="KW-0805">Transcription regulation</keyword>
<dbReference type="Pfam" id="PF17853">
    <property type="entry name" value="GGDEF_2"/>
    <property type="match status" value="1"/>
</dbReference>
<dbReference type="AlphaFoldDB" id="A0A934J4K7"/>
<dbReference type="GO" id="GO:0003700">
    <property type="term" value="F:DNA-binding transcription factor activity"/>
    <property type="evidence" value="ECO:0007669"/>
    <property type="project" value="InterPro"/>
</dbReference>
<accession>A0A934J4K7</accession>
<dbReference type="Gene3D" id="1.10.10.60">
    <property type="entry name" value="Homeodomain-like"/>
    <property type="match status" value="2"/>
</dbReference>
<keyword evidence="7" id="KW-1185">Reference proteome</keyword>
<keyword evidence="2" id="KW-0238">DNA-binding</keyword>
<dbReference type="PRINTS" id="PR00032">
    <property type="entry name" value="HTHARAC"/>
</dbReference>
<dbReference type="InterPro" id="IPR041522">
    <property type="entry name" value="CdaR_GGDEF"/>
</dbReference>
<comment type="caution">
    <text evidence="6">The sequence shown here is derived from an EMBL/GenBank/DDBJ whole genome shotgun (WGS) entry which is preliminary data.</text>
</comment>
<dbReference type="InterPro" id="IPR020449">
    <property type="entry name" value="Tscrpt_reg_AraC-type_HTH"/>
</dbReference>
<dbReference type="Proteomes" id="UP000640274">
    <property type="component" value="Unassembled WGS sequence"/>
</dbReference>
<dbReference type="InterPro" id="IPR018060">
    <property type="entry name" value="HTH_AraC"/>
</dbReference>
<evidence type="ECO:0000313" key="7">
    <source>
        <dbReference type="Proteomes" id="UP000640274"/>
    </source>
</evidence>
<evidence type="ECO:0000259" key="5">
    <source>
        <dbReference type="PROSITE" id="PS01124"/>
    </source>
</evidence>
<dbReference type="EMBL" id="JAELUP010000013">
    <property type="protein sequence ID" value="MBJ6360711.1"/>
    <property type="molecule type" value="Genomic_DNA"/>
</dbReference>
<sequence>MSNYSFPTIVLTSEEILLNLQYLWRKRKSIVVTWLISYSVVLFVPIVISLIIYSQASHALKGEIHRANDSLLKQMRYTIDNQIELMKRLSMEITWNSKLQGLVYSSKPSKEAPFTAYQLVNDFRLYKTSYASIDEFYVVWNRDGSVLRPGNVRDMETAFHAVHNTGGLTYLQWLDVLRRPVQERFVLLPHQDAAQTQTSIAHITQLPKDLNGEDTGTVVVLANTARFLEAFKNISGFNGGKLLILNQNDEILLSNVPGSSATQAEGLLEPFMDGERFRLDAEPVKGSELMSIHSAVSGLKYVLILPSSLYWKKAEYIRSFTYISIIISLIGAGVLTWFFMRRNYSPIQQLVQSLTDKNAQEEHTEWNELRLIQRAILNVRSEKDEIALQLQKHQQVLRSNMINRLLKGKLDPLVPYEEAFKSFHMKQLSDQFAVILFVVENDENLYAKLPGMDDNEQSKLIQFIIGNVVEELAAERQHAGYVVEVDDMMVCLVNLAPSTENEQQELHEIASVAQDFLKRYEMDITVSISGQHFSWPGIGLAYQEAVDAMEYKMVLGKRGIIAYQEIRRYPAEQSQHGYYYPLQTEQQLINFIKTGDFEQASAFMNEITTRNFSQPVMSLTLARCLIFNLAGTMMKAIHELGDGDGSLLENPLWMDKMMAYDTLQEMQEELHLLLQEVCDCAAAKRAYNVSREREGSLRDLTNNVARHIEENFQDINLNVNAIGEHFELKGSYLSKLFKSQTGEGILDYIHKYRIEQAKPIMRGKRESITEISRLVGYNDAATFIRVFKKYEGITPGKYKELY</sequence>
<evidence type="ECO:0000256" key="4">
    <source>
        <dbReference type="SAM" id="Phobius"/>
    </source>
</evidence>
<evidence type="ECO:0000256" key="2">
    <source>
        <dbReference type="ARBA" id="ARBA00023125"/>
    </source>
</evidence>
<dbReference type="Pfam" id="PF12833">
    <property type="entry name" value="HTH_18"/>
    <property type="match status" value="1"/>
</dbReference>
<dbReference type="SMART" id="SM00342">
    <property type="entry name" value="HTH_ARAC"/>
    <property type="match status" value="1"/>
</dbReference>
<name>A0A934J4K7_9BACL</name>
<feature type="transmembrane region" description="Helical" evidence="4">
    <location>
        <begin position="320"/>
        <end position="340"/>
    </location>
</feature>
<reference evidence="6" key="1">
    <citation type="submission" date="2020-12" db="EMBL/GenBank/DDBJ databases">
        <authorList>
            <person name="Huq M.A."/>
        </authorList>
    </citation>
    <scope>NUCLEOTIDE SEQUENCE</scope>
    <source>
        <strain evidence="6">MAHUQ-46</strain>
    </source>
</reference>